<feature type="region of interest" description="Disordered" evidence="1">
    <location>
        <begin position="47"/>
        <end position="71"/>
    </location>
</feature>
<accession>A0A0G0LA80</accession>
<evidence type="ECO:0000313" key="2">
    <source>
        <dbReference type="EMBL" id="KKQ49566.1"/>
    </source>
</evidence>
<comment type="caution">
    <text evidence="2">The sequence shown here is derived from an EMBL/GenBank/DDBJ whole genome shotgun (WGS) entry which is preliminary data.</text>
</comment>
<dbReference type="AlphaFoldDB" id="A0A0G0LA80"/>
<evidence type="ECO:0000313" key="3">
    <source>
        <dbReference type="Proteomes" id="UP000034231"/>
    </source>
</evidence>
<gene>
    <name evidence="2" type="ORF">US68_C0013G0006</name>
</gene>
<reference evidence="2 3" key="1">
    <citation type="journal article" date="2015" name="Nature">
        <title>rRNA introns, odd ribosomes, and small enigmatic genomes across a large radiation of phyla.</title>
        <authorList>
            <person name="Brown C.T."/>
            <person name="Hug L.A."/>
            <person name="Thomas B.C."/>
            <person name="Sharon I."/>
            <person name="Castelle C.J."/>
            <person name="Singh A."/>
            <person name="Wilkins M.J."/>
            <person name="Williams K.H."/>
            <person name="Banfield J.F."/>
        </authorList>
    </citation>
    <scope>NUCLEOTIDE SEQUENCE [LARGE SCALE GENOMIC DNA]</scope>
</reference>
<name>A0A0G0LA80_9BACT</name>
<dbReference type="Proteomes" id="UP000034231">
    <property type="component" value="Unassembled WGS sequence"/>
</dbReference>
<protein>
    <submittedName>
        <fullName evidence="2">Uncharacterized protein</fullName>
    </submittedName>
</protein>
<proteinExistence type="predicted"/>
<feature type="compositionally biased region" description="Basic residues" evidence="1">
    <location>
        <begin position="61"/>
        <end position="71"/>
    </location>
</feature>
<dbReference type="EMBL" id="LBTX01000013">
    <property type="protein sequence ID" value="KKQ49566.1"/>
    <property type="molecule type" value="Genomic_DNA"/>
</dbReference>
<evidence type="ECO:0000256" key="1">
    <source>
        <dbReference type="SAM" id="MobiDB-lite"/>
    </source>
</evidence>
<organism evidence="2 3">
    <name type="scientific">Candidatus Shapirobacteria bacterium GW2011_GWE1_38_10</name>
    <dbReference type="NCBI Taxonomy" id="1618488"/>
    <lineage>
        <taxon>Bacteria</taxon>
        <taxon>Candidatus Shapironibacteriota</taxon>
    </lineage>
</organism>
<sequence>MTEKLKDLYLRLNRPIIGRVLRQFGNFNVDQPIDQNKSDSQLFNELIQSRGKGKPRSEKGLRKKANQMRNS</sequence>